<comment type="caution">
    <text evidence="1">The sequence shown here is derived from an EMBL/GenBank/DDBJ whole genome shotgun (WGS) entry which is preliminary data.</text>
</comment>
<protein>
    <submittedName>
        <fullName evidence="1">Uncharacterized protein</fullName>
    </submittedName>
</protein>
<dbReference type="EMBL" id="CAICTM010001192">
    <property type="protein sequence ID" value="CAB9521432.1"/>
    <property type="molecule type" value="Genomic_DNA"/>
</dbReference>
<proteinExistence type="predicted"/>
<name>A0A9N8EHY3_9STRA</name>
<keyword evidence="2" id="KW-1185">Reference proteome</keyword>
<evidence type="ECO:0000313" key="2">
    <source>
        <dbReference type="Proteomes" id="UP001153069"/>
    </source>
</evidence>
<organism evidence="1 2">
    <name type="scientific">Seminavis robusta</name>
    <dbReference type="NCBI Taxonomy" id="568900"/>
    <lineage>
        <taxon>Eukaryota</taxon>
        <taxon>Sar</taxon>
        <taxon>Stramenopiles</taxon>
        <taxon>Ochrophyta</taxon>
        <taxon>Bacillariophyta</taxon>
        <taxon>Bacillariophyceae</taxon>
        <taxon>Bacillariophycidae</taxon>
        <taxon>Naviculales</taxon>
        <taxon>Naviculaceae</taxon>
        <taxon>Seminavis</taxon>
    </lineage>
</organism>
<dbReference type="Proteomes" id="UP001153069">
    <property type="component" value="Unassembled WGS sequence"/>
</dbReference>
<dbReference type="AlphaFoldDB" id="A0A9N8EHY3"/>
<evidence type="ECO:0000313" key="1">
    <source>
        <dbReference type="EMBL" id="CAB9521432.1"/>
    </source>
</evidence>
<accession>A0A9N8EHY3</accession>
<reference evidence="1" key="1">
    <citation type="submission" date="2020-06" db="EMBL/GenBank/DDBJ databases">
        <authorList>
            <consortium name="Plant Systems Biology data submission"/>
        </authorList>
    </citation>
    <scope>NUCLEOTIDE SEQUENCE</scope>
    <source>
        <strain evidence="1">D6</strain>
    </source>
</reference>
<sequence length="104" mass="11538">MDEALNDIAVSLSLLAVLVCRHGPELFRSQAKLLSHVFLLGATATAALERGIREDIVRKQEDVKNITQSVYLKFLESNNRKRKAHAAEAEALRAPVRDDIQAAM</sequence>
<gene>
    <name evidence="1" type="ORF">SEMRO_1194_G251250.1</name>
</gene>